<dbReference type="KEGG" id="nhy:JQS43_02500"/>
<organism evidence="2 3">
    <name type="scientific">Natronosporangium hydrolyticum</name>
    <dbReference type="NCBI Taxonomy" id="2811111"/>
    <lineage>
        <taxon>Bacteria</taxon>
        <taxon>Bacillati</taxon>
        <taxon>Actinomycetota</taxon>
        <taxon>Actinomycetes</taxon>
        <taxon>Micromonosporales</taxon>
        <taxon>Micromonosporaceae</taxon>
        <taxon>Natronosporangium</taxon>
    </lineage>
</organism>
<evidence type="ECO:0000313" key="2">
    <source>
        <dbReference type="EMBL" id="QSB15254.1"/>
    </source>
</evidence>
<evidence type="ECO:0000313" key="3">
    <source>
        <dbReference type="Proteomes" id="UP000662857"/>
    </source>
</evidence>
<feature type="transmembrane region" description="Helical" evidence="1">
    <location>
        <begin position="84"/>
        <end position="106"/>
    </location>
</feature>
<dbReference type="RefSeq" id="WP_239677437.1">
    <property type="nucleotide sequence ID" value="NZ_CP070499.1"/>
</dbReference>
<proteinExistence type="predicted"/>
<sequence>MSRHAAAAARALAPAGLAVAAFLLLAVATAGWWGLAAAVAAVTASGLLHRRAGRGGPPLGLDLTPRLLIAAGVLAYAATREPVVDRWALAVAGAVLLGVLFAEPLVHRLARPWYRAVRVPGAQPAPPAALAANGTAWLVTSVGLLLTGLVAVGWPAATAALPVPALAAAGVIGWLVLDGVHRRRTGHRAELARLTRALTDGRPSFLLYFSAPPGSEYQVKMWLRQLDQLDHPYLVVLAEPENLPAVAAATDAPVVVCETFEALDAVLAVPSLRVAFYVNNGMKNAHLVRYTQLTHVQLYHGDSDKAVTASPLNQLFDRIFVAGQAAIDRFAAHGVQIPADRFRIVGRPQVAALAVTGESISDVTDPVVLYAPTWIGAHADTNYCSLPIADRIVEQLLARGRTVILRPHPYSRRDPASADQLRRAEQLLARDRADTGRPHRWGAAASEQLSLFDCMDASHAMICDVSSVASDYLYTGKPFAITDMRGEGDEFARTFPVVRAAYRIDADGGNLPAVLDDLLAGDPLRATRRELRTYYLGDAPPERYPMLFQSEARQLLPAAEQLRSAA</sequence>
<name>A0A895YBR7_9ACTN</name>
<accession>A0A895YBR7</accession>
<dbReference type="InterPro" id="IPR007554">
    <property type="entry name" value="Glycerophosphate_synth"/>
</dbReference>
<keyword evidence="1" id="KW-0812">Transmembrane</keyword>
<evidence type="ECO:0000256" key="1">
    <source>
        <dbReference type="SAM" id="Phobius"/>
    </source>
</evidence>
<keyword evidence="3" id="KW-1185">Reference proteome</keyword>
<dbReference type="Pfam" id="PF04464">
    <property type="entry name" value="Glyphos_transf"/>
    <property type="match status" value="1"/>
</dbReference>
<dbReference type="Gene3D" id="3.40.50.12580">
    <property type="match status" value="1"/>
</dbReference>
<keyword evidence="1" id="KW-1133">Transmembrane helix</keyword>
<protein>
    <submittedName>
        <fullName evidence="2">CDP-glycerol glycerophosphotransferase family protein</fullName>
    </submittedName>
</protein>
<dbReference type="SUPFAM" id="SSF53756">
    <property type="entry name" value="UDP-Glycosyltransferase/glycogen phosphorylase"/>
    <property type="match status" value="1"/>
</dbReference>
<dbReference type="EMBL" id="CP070499">
    <property type="protein sequence ID" value="QSB15254.1"/>
    <property type="molecule type" value="Genomic_DNA"/>
</dbReference>
<dbReference type="GO" id="GO:0047355">
    <property type="term" value="F:CDP-glycerol glycerophosphotransferase activity"/>
    <property type="evidence" value="ECO:0007669"/>
    <property type="project" value="InterPro"/>
</dbReference>
<dbReference type="AlphaFoldDB" id="A0A895YBR7"/>
<reference evidence="2" key="1">
    <citation type="submission" date="2021-02" db="EMBL/GenBank/DDBJ databases">
        <title>Natrosporangium hydrolyticum gen. nov., sp. nov, a haloalkaliphilic actinobacterium from a soda solonchak soil.</title>
        <authorList>
            <person name="Sorokin D.Y."/>
            <person name="Khijniak T.V."/>
            <person name="Zakharycheva A.P."/>
            <person name="Boueva O.V."/>
            <person name="Ariskina E.V."/>
            <person name="Hahnke R.L."/>
            <person name="Bunk B."/>
            <person name="Sproer C."/>
            <person name="Schumann P."/>
            <person name="Evtushenko L.I."/>
            <person name="Kublanov I.V."/>
        </authorList>
    </citation>
    <scope>NUCLEOTIDE SEQUENCE</scope>
    <source>
        <strain evidence="2">DSM 106523</strain>
    </source>
</reference>
<keyword evidence="1" id="KW-0472">Membrane</keyword>
<feature type="transmembrane region" description="Helical" evidence="1">
    <location>
        <begin position="156"/>
        <end position="177"/>
    </location>
</feature>
<gene>
    <name evidence="2" type="ORF">JQS43_02500</name>
</gene>
<dbReference type="GO" id="GO:0016020">
    <property type="term" value="C:membrane"/>
    <property type="evidence" value="ECO:0007669"/>
    <property type="project" value="InterPro"/>
</dbReference>
<dbReference type="InterPro" id="IPR043148">
    <property type="entry name" value="TagF_C"/>
</dbReference>
<feature type="transmembrane region" description="Helical" evidence="1">
    <location>
        <begin position="127"/>
        <end position="150"/>
    </location>
</feature>
<dbReference type="Proteomes" id="UP000662857">
    <property type="component" value="Chromosome"/>
</dbReference>